<name>A0A0D2JET1_9EURO</name>
<dbReference type="GeneID" id="25290435"/>
<reference evidence="1 2" key="1">
    <citation type="submission" date="2015-01" db="EMBL/GenBank/DDBJ databases">
        <title>The Genome Sequence of Rhinocladiella mackenzie CBS 650.93.</title>
        <authorList>
            <consortium name="The Broad Institute Genomics Platform"/>
            <person name="Cuomo C."/>
            <person name="de Hoog S."/>
            <person name="Gorbushina A."/>
            <person name="Stielow B."/>
            <person name="Teixiera M."/>
            <person name="Abouelleil A."/>
            <person name="Chapman S.B."/>
            <person name="Priest M."/>
            <person name="Young S.K."/>
            <person name="Wortman J."/>
            <person name="Nusbaum C."/>
            <person name="Birren B."/>
        </authorList>
    </citation>
    <scope>NUCLEOTIDE SEQUENCE [LARGE SCALE GENOMIC DNA]</scope>
    <source>
        <strain evidence="1 2">CBS 650.93</strain>
    </source>
</reference>
<dbReference type="Proteomes" id="UP000053617">
    <property type="component" value="Unassembled WGS sequence"/>
</dbReference>
<accession>A0A0D2JET1</accession>
<evidence type="ECO:0000313" key="2">
    <source>
        <dbReference type="Proteomes" id="UP000053617"/>
    </source>
</evidence>
<dbReference type="HOGENOM" id="CLU_1482775_0_0_1"/>
<dbReference type="EMBL" id="KN847476">
    <property type="protein sequence ID" value="KIX07710.1"/>
    <property type="molecule type" value="Genomic_DNA"/>
</dbReference>
<dbReference type="VEuPathDB" id="FungiDB:Z518_02364"/>
<proteinExistence type="predicted"/>
<gene>
    <name evidence="1" type="ORF">Z518_02364</name>
</gene>
<protein>
    <submittedName>
        <fullName evidence="1">Uncharacterized protein</fullName>
    </submittedName>
</protein>
<evidence type="ECO:0000313" key="1">
    <source>
        <dbReference type="EMBL" id="KIX07710.1"/>
    </source>
</evidence>
<dbReference type="RefSeq" id="XP_013274846.1">
    <property type="nucleotide sequence ID" value="XM_013419392.1"/>
</dbReference>
<dbReference type="AlphaFoldDB" id="A0A0D2JET1"/>
<organism evidence="1 2">
    <name type="scientific">Rhinocladiella mackenziei CBS 650.93</name>
    <dbReference type="NCBI Taxonomy" id="1442369"/>
    <lineage>
        <taxon>Eukaryota</taxon>
        <taxon>Fungi</taxon>
        <taxon>Dikarya</taxon>
        <taxon>Ascomycota</taxon>
        <taxon>Pezizomycotina</taxon>
        <taxon>Eurotiomycetes</taxon>
        <taxon>Chaetothyriomycetidae</taxon>
        <taxon>Chaetothyriales</taxon>
        <taxon>Herpotrichiellaceae</taxon>
        <taxon>Rhinocladiella</taxon>
    </lineage>
</organism>
<sequence length="182" mass="20055">MDAKIEIDTHIQHILLLAGVHVGKILDSGKYFELLEHFRRAHVGFWGQVVRLSVNFYIGLVTNRQVCAVIVDGSEAVFVLIRDSMTSGSFYHAPLHEPAKFGWTIARDGPSCKALFSRVATMRSFTSRALSSDNSDSITAVPFTVAAAIFLLNPVSRCRTAGEHRRHLAPHHAACLFAALVN</sequence>
<keyword evidence="2" id="KW-1185">Reference proteome</keyword>